<feature type="signal peptide" evidence="1">
    <location>
        <begin position="1"/>
        <end position="23"/>
    </location>
</feature>
<dbReference type="Gene3D" id="3.40.390.10">
    <property type="entry name" value="Collagenase (Catalytic Domain)"/>
    <property type="match status" value="1"/>
</dbReference>
<dbReference type="GO" id="GO:0008237">
    <property type="term" value="F:metallopeptidase activity"/>
    <property type="evidence" value="ECO:0007669"/>
    <property type="project" value="InterPro"/>
</dbReference>
<dbReference type="EMBL" id="JACICF010000001">
    <property type="protein sequence ID" value="MBB3764417.1"/>
    <property type="molecule type" value="Genomic_DNA"/>
</dbReference>
<proteinExistence type="predicted"/>
<dbReference type="AlphaFoldDB" id="A0A839Z2X2"/>
<sequence>MRKGAITASLATLVVLTAGPASADHQWGDYHWARDANPLLLTIHTAVGSQWDASVDHSIVEWNKSSVLNFIRGNDLSGQVRTKKCNPLAGEILVCSDTYGFRGWLGIATIWADGSHITQGTTQVNDSYFDTPSYNRSDWRNLVMCQELAHDIGLDHQDENFNNANLGTCMDYSNDPTGNEQPNAHDYEMLETMYAHLDTGGGDPPPPPCRGGWRKCGNDALTFREVGQDHPAGQEMGDWGRAIGHDGAGRPDTFVKELGNGRRKITHVFWARSYRPSMSR</sequence>
<comment type="caution">
    <text evidence="2">The sequence shown here is derived from an EMBL/GenBank/DDBJ whole genome shotgun (WGS) entry which is preliminary data.</text>
</comment>
<evidence type="ECO:0000256" key="1">
    <source>
        <dbReference type="SAM" id="SignalP"/>
    </source>
</evidence>
<dbReference type="RefSeq" id="WP_183933679.1">
    <property type="nucleotide sequence ID" value="NZ_JACICF010000001.1"/>
</dbReference>
<organism evidence="2 3">
    <name type="scientific">Sphingomicrobium lutaoense</name>
    <dbReference type="NCBI Taxonomy" id="515949"/>
    <lineage>
        <taxon>Bacteria</taxon>
        <taxon>Pseudomonadati</taxon>
        <taxon>Pseudomonadota</taxon>
        <taxon>Alphaproteobacteria</taxon>
        <taxon>Sphingomonadales</taxon>
        <taxon>Sphingomonadaceae</taxon>
        <taxon>Sphingomicrobium</taxon>
    </lineage>
</organism>
<keyword evidence="1" id="KW-0732">Signal</keyword>
<keyword evidence="3" id="KW-1185">Reference proteome</keyword>
<name>A0A839Z2X2_9SPHN</name>
<gene>
    <name evidence="2" type="ORF">FHS50_001440</name>
</gene>
<feature type="chain" id="PRO_5032535003" evidence="1">
    <location>
        <begin position="24"/>
        <end position="280"/>
    </location>
</feature>
<dbReference type="SUPFAM" id="SSF55486">
    <property type="entry name" value="Metalloproteases ('zincins'), catalytic domain"/>
    <property type="match status" value="1"/>
</dbReference>
<reference evidence="2 3" key="1">
    <citation type="submission" date="2020-08" db="EMBL/GenBank/DDBJ databases">
        <title>Genomic Encyclopedia of Type Strains, Phase IV (KMG-IV): sequencing the most valuable type-strain genomes for metagenomic binning, comparative biology and taxonomic classification.</title>
        <authorList>
            <person name="Goeker M."/>
        </authorList>
    </citation>
    <scope>NUCLEOTIDE SEQUENCE [LARGE SCALE GENOMIC DNA]</scope>
    <source>
        <strain evidence="2 3">DSM 24194</strain>
    </source>
</reference>
<evidence type="ECO:0000313" key="2">
    <source>
        <dbReference type="EMBL" id="MBB3764417.1"/>
    </source>
</evidence>
<accession>A0A839Z2X2</accession>
<dbReference type="Proteomes" id="UP000578569">
    <property type="component" value="Unassembled WGS sequence"/>
</dbReference>
<protein>
    <submittedName>
        <fullName evidence="2">Uncharacterized protein</fullName>
    </submittedName>
</protein>
<dbReference type="InterPro" id="IPR024079">
    <property type="entry name" value="MetalloPept_cat_dom_sf"/>
</dbReference>
<evidence type="ECO:0000313" key="3">
    <source>
        <dbReference type="Proteomes" id="UP000578569"/>
    </source>
</evidence>